<sequence length="268" mass="30296">MKFQLALCQMKVVMDKSVNLKTAERMIREASKNGAQVIALPEMFNCPYSNKYFREYGEPENGETCKMLSSLAKELKVTIIGGSIPELAEDRVYNTSYSFSKDGEMIGKHRKIHLFDIDVKGGIRFKESETLTAGNEITMFDTEFCKIGVAICYDVRFPELFRKMTLAGAKLIVLPGAFNMTTGPAHWDLTMRARALDNQIYFAAVSPARDTEGPYQAYGSSCVANPWGEFCGKADAREAIVYSEIDLEYLDDIRNQLPLLKHRKEELY</sequence>
<dbReference type="InterPro" id="IPR003010">
    <property type="entry name" value="C-N_Hydrolase"/>
</dbReference>
<dbReference type="GO" id="GO:0050152">
    <property type="term" value="F:omega-amidase activity"/>
    <property type="evidence" value="ECO:0007669"/>
    <property type="project" value="TreeGrafter"/>
</dbReference>
<dbReference type="InterPro" id="IPR036526">
    <property type="entry name" value="C-N_Hydrolase_sf"/>
</dbReference>
<keyword evidence="2 4" id="KW-0378">Hydrolase</keyword>
<gene>
    <name evidence="4" type="ORF">KCX82_13995</name>
</gene>
<dbReference type="Pfam" id="PF00795">
    <property type="entry name" value="CN_hydrolase"/>
    <property type="match status" value="1"/>
</dbReference>
<keyword evidence="5" id="KW-1185">Reference proteome</keyword>
<dbReference type="GO" id="GO:0006528">
    <property type="term" value="P:asparagine metabolic process"/>
    <property type="evidence" value="ECO:0007669"/>
    <property type="project" value="TreeGrafter"/>
</dbReference>
<evidence type="ECO:0000256" key="2">
    <source>
        <dbReference type="ARBA" id="ARBA00022801"/>
    </source>
</evidence>
<dbReference type="PANTHER" id="PTHR23088">
    <property type="entry name" value="NITRILASE-RELATED"/>
    <property type="match status" value="1"/>
</dbReference>
<dbReference type="RefSeq" id="WP_227019123.1">
    <property type="nucleotide sequence ID" value="NZ_JAGSND010000009.1"/>
</dbReference>
<dbReference type="InterPro" id="IPR001110">
    <property type="entry name" value="UPF0012_CS"/>
</dbReference>
<dbReference type="PROSITE" id="PS01227">
    <property type="entry name" value="UPF0012"/>
    <property type="match status" value="1"/>
</dbReference>
<dbReference type="InterPro" id="IPR045254">
    <property type="entry name" value="Nit1/2_C-N_Hydrolase"/>
</dbReference>
<dbReference type="GO" id="GO:0006541">
    <property type="term" value="P:glutamine metabolic process"/>
    <property type="evidence" value="ECO:0007669"/>
    <property type="project" value="TreeGrafter"/>
</dbReference>
<dbReference type="Proteomes" id="UP000675664">
    <property type="component" value="Unassembled WGS sequence"/>
</dbReference>
<dbReference type="AlphaFoldDB" id="A0A8J7W1C3"/>
<dbReference type="CDD" id="cd07572">
    <property type="entry name" value="nit"/>
    <property type="match status" value="1"/>
</dbReference>
<dbReference type="GO" id="GO:0006107">
    <property type="term" value="P:oxaloacetate metabolic process"/>
    <property type="evidence" value="ECO:0007669"/>
    <property type="project" value="TreeGrafter"/>
</dbReference>
<comment type="similarity">
    <text evidence="1">Belongs to the carbon-nitrogen hydrolase superfamily. NIT1/NIT2 family.</text>
</comment>
<dbReference type="FunFam" id="3.60.110.10:FF:000002">
    <property type="entry name" value="Nitrilase family member 2"/>
    <property type="match status" value="1"/>
</dbReference>
<proteinExistence type="inferred from homology"/>
<dbReference type="SUPFAM" id="SSF56317">
    <property type="entry name" value="Carbon-nitrogen hydrolase"/>
    <property type="match status" value="1"/>
</dbReference>
<protein>
    <submittedName>
        <fullName evidence="4">Carbon-nitrogen hydrolase family protein</fullName>
    </submittedName>
</protein>
<dbReference type="PROSITE" id="PS50263">
    <property type="entry name" value="CN_HYDROLASE"/>
    <property type="match status" value="1"/>
</dbReference>
<evidence type="ECO:0000313" key="4">
    <source>
        <dbReference type="EMBL" id="MBR0598997.1"/>
    </source>
</evidence>
<evidence type="ECO:0000259" key="3">
    <source>
        <dbReference type="PROSITE" id="PS50263"/>
    </source>
</evidence>
<reference evidence="4" key="2">
    <citation type="submission" date="2021-04" db="EMBL/GenBank/DDBJ databases">
        <authorList>
            <person name="Liu J."/>
        </authorList>
    </citation>
    <scope>NUCLEOTIDE SEQUENCE</scope>
    <source>
        <strain evidence="4">BAD-6</strain>
    </source>
</reference>
<feature type="domain" description="CN hydrolase" evidence="3">
    <location>
        <begin position="3"/>
        <end position="247"/>
    </location>
</feature>
<dbReference type="Gene3D" id="3.60.110.10">
    <property type="entry name" value="Carbon-nitrogen hydrolase"/>
    <property type="match status" value="1"/>
</dbReference>
<evidence type="ECO:0000256" key="1">
    <source>
        <dbReference type="ARBA" id="ARBA00010613"/>
    </source>
</evidence>
<comment type="caution">
    <text evidence="4">The sequence shown here is derived from an EMBL/GenBank/DDBJ whole genome shotgun (WGS) entry which is preliminary data.</text>
</comment>
<accession>A0A8J7W1C3</accession>
<organism evidence="4 5">
    <name type="scientific">Sinanaerobacter chloroacetimidivorans</name>
    <dbReference type="NCBI Taxonomy" id="2818044"/>
    <lineage>
        <taxon>Bacteria</taxon>
        <taxon>Bacillati</taxon>
        <taxon>Bacillota</taxon>
        <taxon>Clostridia</taxon>
        <taxon>Peptostreptococcales</taxon>
        <taxon>Anaerovoracaceae</taxon>
        <taxon>Sinanaerobacter</taxon>
    </lineage>
</organism>
<dbReference type="PANTHER" id="PTHR23088:SF30">
    <property type="entry name" value="OMEGA-AMIDASE NIT2"/>
    <property type="match status" value="1"/>
</dbReference>
<evidence type="ECO:0000313" key="5">
    <source>
        <dbReference type="Proteomes" id="UP000675664"/>
    </source>
</evidence>
<dbReference type="EMBL" id="JAGSND010000009">
    <property type="protein sequence ID" value="MBR0598997.1"/>
    <property type="molecule type" value="Genomic_DNA"/>
</dbReference>
<reference evidence="4" key="1">
    <citation type="submission" date="2021-04" db="EMBL/GenBank/DDBJ databases">
        <title>Sinoanaerobacter chloroacetimidivorans sp. nov., an obligate anaerobic bacterium isolated from anaerobic sludge.</title>
        <authorList>
            <person name="Bao Y."/>
        </authorList>
    </citation>
    <scope>NUCLEOTIDE SEQUENCE</scope>
    <source>
        <strain evidence="4">BAD-6</strain>
    </source>
</reference>
<name>A0A8J7W1C3_9FIRM</name>